<keyword evidence="9" id="KW-1185">Reference proteome</keyword>
<evidence type="ECO:0000259" key="7">
    <source>
        <dbReference type="PROSITE" id="PS50878"/>
    </source>
</evidence>
<keyword evidence="4" id="KW-0255">Endonuclease</keyword>
<protein>
    <submittedName>
        <fullName evidence="8">Retrovirus-related Pol polyprotein from transposon opus</fullName>
    </submittedName>
</protein>
<dbReference type="Proteomes" id="UP000740883">
    <property type="component" value="Unassembled WGS sequence"/>
</dbReference>
<dbReference type="Pfam" id="PF00078">
    <property type="entry name" value="RVT_1"/>
    <property type="match status" value="1"/>
</dbReference>
<name>A0A9P6GZL9_9MICR</name>
<evidence type="ECO:0000256" key="1">
    <source>
        <dbReference type="ARBA" id="ARBA00022679"/>
    </source>
</evidence>
<dbReference type="GO" id="GO:0003964">
    <property type="term" value="F:RNA-directed DNA polymerase activity"/>
    <property type="evidence" value="ECO:0007669"/>
    <property type="project" value="UniProtKB-KW"/>
</dbReference>
<dbReference type="CDD" id="cd01647">
    <property type="entry name" value="RT_LTR"/>
    <property type="match status" value="1"/>
</dbReference>
<keyword evidence="2" id="KW-0548">Nucleotidyltransferase</keyword>
<dbReference type="FunFam" id="3.30.70.270:FF:000020">
    <property type="entry name" value="Transposon Tf2-6 polyprotein-like Protein"/>
    <property type="match status" value="1"/>
</dbReference>
<evidence type="ECO:0000313" key="9">
    <source>
        <dbReference type="Proteomes" id="UP000740883"/>
    </source>
</evidence>
<reference evidence="8 9" key="1">
    <citation type="journal article" date="2020" name="Genome Biol. Evol.">
        <title>Comparative genomics of strictly vertically transmitted, feminizing microsporidia endosymbionts of amphipod crustaceans.</title>
        <authorList>
            <person name="Cormier A."/>
            <person name="Chebbi M.A."/>
            <person name="Giraud I."/>
            <person name="Wattier R."/>
            <person name="Teixeira M."/>
            <person name="Gilbert C."/>
            <person name="Rigaud T."/>
            <person name="Cordaux R."/>
        </authorList>
    </citation>
    <scope>NUCLEOTIDE SEQUENCE [LARGE SCALE GENOMIC DNA]</scope>
    <source>
        <strain evidence="8 9">Ou3-Ou53</strain>
    </source>
</reference>
<dbReference type="CDD" id="cd09274">
    <property type="entry name" value="RNase_HI_RT_Ty3"/>
    <property type="match status" value="1"/>
</dbReference>
<dbReference type="PANTHER" id="PTHR37984:SF5">
    <property type="entry name" value="PROTEIN NYNRIN-LIKE"/>
    <property type="match status" value="1"/>
</dbReference>
<dbReference type="InterPro" id="IPR043502">
    <property type="entry name" value="DNA/RNA_pol_sf"/>
</dbReference>
<evidence type="ECO:0000256" key="5">
    <source>
        <dbReference type="ARBA" id="ARBA00022801"/>
    </source>
</evidence>
<dbReference type="GO" id="GO:0004519">
    <property type="term" value="F:endonuclease activity"/>
    <property type="evidence" value="ECO:0007669"/>
    <property type="project" value="UniProtKB-KW"/>
</dbReference>
<feature type="domain" description="Reverse transcriptase" evidence="7">
    <location>
        <begin position="60"/>
        <end position="239"/>
    </location>
</feature>
<accession>A0A9P6GZL9</accession>
<organism evidence="8 9">
    <name type="scientific">Nosema granulosis</name>
    <dbReference type="NCBI Taxonomy" id="83296"/>
    <lineage>
        <taxon>Eukaryota</taxon>
        <taxon>Fungi</taxon>
        <taxon>Fungi incertae sedis</taxon>
        <taxon>Microsporidia</taxon>
        <taxon>Nosematidae</taxon>
        <taxon>Nosema</taxon>
    </lineage>
</organism>
<dbReference type="InterPro" id="IPR000477">
    <property type="entry name" value="RT_dom"/>
</dbReference>
<dbReference type="InterPro" id="IPR041373">
    <property type="entry name" value="RT_RNaseH"/>
</dbReference>
<keyword evidence="1" id="KW-0808">Transferase</keyword>
<proteinExistence type="predicted"/>
<dbReference type="Gene3D" id="3.10.10.10">
    <property type="entry name" value="HIV Type 1 Reverse Transcriptase, subunit A, domain 1"/>
    <property type="match status" value="1"/>
</dbReference>
<dbReference type="InterPro" id="IPR043128">
    <property type="entry name" value="Rev_trsase/Diguanyl_cyclase"/>
</dbReference>
<evidence type="ECO:0000256" key="3">
    <source>
        <dbReference type="ARBA" id="ARBA00022722"/>
    </source>
</evidence>
<dbReference type="SUPFAM" id="SSF56672">
    <property type="entry name" value="DNA/RNA polymerases"/>
    <property type="match status" value="1"/>
</dbReference>
<sequence>MKKNEEILISNSLVKKLKSKMKIPIECTIETNNKGTVSWSRPIKSLKDKEDFQESILDLERRNIVEESKSLWLNPVQLVRKKNGKLRFCIDLRRVNDLVDQDCFEIPRIQELLSSLHGKKLFTGIDLEDGFFQIPIKESDREKTTFYTGKRLMQFKRMPQGFKNSPAIFQRVMHLVLKDLIGTCCLVYIDDILVFVKDRKEHDENLKKVLERIEEYGLKENTEKRAECQERIKFLGYEIGHDEVKPSLNRAQGIIDYQIPKTKKELQRFLGMINYDRLFIKDLSSMLKPLYALTGKEAKFTMGKIEKDIFFKIKDQWSKNLSLIIPDPKKPFTLETDASNVGIGGVLRQEGKPVAYVSRILNKAEQNYGITEKETLAALWAMEKLQYLLLGNRFTLITDHFATEQIKSKIDFGSSRIQRWFHRFERFNFDIEYRKGETLVVSDALNRALYISKDGVAKRVSKGDSIMEYHKKKESSKSY</sequence>
<evidence type="ECO:0000256" key="6">
    <source>
        <dbReference type="ARBA" id="ARBA00022918"/>
    </source>
</evidence>
<dbReference type="PROSITE" id="PS50878">
    <property type="entry name" value="RT_POL"/>
    <property type="match status" value="1"/>
</dbReference>
<keyword evidence="6" id="KW-0695">RNA-directed DNA polymerase</keyword>
<dbReference type="AlphaFoldDB" id="A0A9P6GZL9"/>
<evidence type="ECO:0000313" key="8">
    <source>
        <dbReference type="EMBL" id="KAF9761956.1"/>
    </source>
</evidence>
<dbReference type="InterPro" id="IPR050951">
    <property type="entry name" value="Retrovirus_Pol_polyprotein"/>
</dbReference>
<dbReference type="EMBL" id="SBJO01000233">
    <property type="protein sequence ID" value="KAF9761956.1"/>
    <property type="molecule type" value="Genomic_DNA"/>
</dbReference>
<dbReference type="OrthoDB" id="2192994at2759"/>
<evidence type="ECO:0000256" key="2">
    <source>
        <dbReference type="ARBA" id="ARBA00022695"/>
    </source>
</evidence>
<dbReference type="PANTHER" id="PTHR37984">
    <property type="entry name" value="PROTEIN CBG26694"/>
    <property type="match status" value="1"/>
</dbReference>
<keyword evidence="3" id="KW-0540">Nuclease</keyword>
<dbReference type="Pfam" id="PF17917">
    <property type="entry name" value="RT_RNaseH"/>
    <property type="match status" value="1"/>
</dbReference>
<keyword evidence="5" id="KW-0378">Hydrolase</keyword>
<gene>
    <name evidence="8" type="primary">pol_28</name>
    <name evidence="8" type="ORF">NGRA_2310</name>
</gene>
<comment type="caution">
    <text evidence="8">The sequence shown here is derived from an EMBL/GenBank/DDBJ whole genome shotgun (WGS) entry which is preliminary data.</text>
</comment>
<dbReference type="Gene3D" id="3.30.70.270">
    <property type="match status" value="2"/>
</dbReference>
<dbReference type="GO" id="GO:0016787">
    <property type="term" value="F:hydrolase activity"/>
    <property type="evidence" value="ECO:0007669"/>
    <property type="project" value="UniProtKB-KW"/>
</dbReference>
<evidence type="ECO:0000256" key="4">
    <source>
        <dbReference type="ARBA" id="ARBA00022759"/>
    </source>
</evidence>